<feature type="domain" description="N-acetyltransferase" evidence="10">
    <location>
        <begin position="376"/>
        <end position="568"/>
    </location>
</feature>
<keyword evidence="12" id="KW-1185">Reference proteome</keyword>
<evidence type="ECO:0000256" key="6">
    <source>
        <dbReference type="ARBA" id="ARBA00022840"/>
    </source>
</evidence>
<proteinExistence type="inferred from homology"/>
<evidence type="ECO:0000256" key="2">
    <source>
        <dbReference type="ARBA" id="ARBA00022555"/>
    </source>
</evidence>
<name>A0A7T4R3W7_9GAMM</name>
<dbReference type="GO" id="GO:0002101">
    <property type="term" value="P:tRNA wobble cytosine modification"/>
    <property type="evidence" value="ECO:0007669"/>
    <property type="project" value="UniProtKB-UniRule"/>
</dbReference>
<dbReference type="Gene3D" id="3.40.50.11040">
    <property type="match status" value="1"/>
</dbReference>
<organism evidence="11 12">
    <name type="scientific">Spongiibacter nanhainus</name>
    <dbReference type="NCBI Taxonomy" id="2794344"/>
    <lineage>
        <taxon>Bacteria</taxon>
        <taxon>Pseudomonadati</taxon>
        <taxon>Pseudomonadota</taxon>
        <taxon>Gammaproteobacteria</taxon>
        <taxon>Cellvibrionales</taxon>
        <taxon>Spongiibacteraceae</taxon>
        <taxon>Spongiibacter</taxon>
    </lineage>
</organism>
<dbReference type="Pfam" id="PF05127">
    <property type="entry name" value="NAT10_TcmA_helicase"/>
    <property type="match status" value="1"/>
</dbReference>
<keyword evidence="2 9" id="KW-0820">tRNA-binding</keyword>
<dbReference type="InterPro" id="IPR000182">
    <property type="entry name" value="GNAT_dom"/>
</dbReference>
<dbReference type="GO" id="GO:0000049">
    <property type="term" value="F:tRNA binding"/>
    <property type="evidence" value="ECO:0007669"/>
    <property type="project" value="UniProtKB-UniRule"/>
</dbReference>
<dbReference type="SUPFAM" id="SSF55729">
    <property type="entry name" value="Acyl-CoA N-acyltransferases (Nat)"/>
    <property type="match status" value="1"/>
</dbReference>
<dbReference type="Pfam" id="PF08351">
    <property type="entry name" value="TmcA_N"/>
    <property type="match status" value="1"/>
</dbReference>
<dbReference type="GO" id="GO:0051391">
    <property type="term" value="P:tRNA acetylation"/>
    <property type="evidence" value="ECO:0007669"/>
    <property type="project" value="UniProtKB-UniRule"/>
</dbReference>
<accession>A0A7T4R3W7</accession>
<evidence type="ECO:0000256" key="1">
    <source>
        <dbReference type="ARBA" id="ARBA00022490"/>
    </source>
</evidence>
<dbReference type="RefSeq" id="WP_198571299.1">
    <property type="nucleotide sequence ID" value="NZ_CP066167.1"/>
</dbReference>
<keyword evidence="7 9" id="KW-0694">RNA-binding</keyword>
<dbReference type="AlphaFoldDB" id="A0A7T4R3W7"/>
<dbReference type="GO" id="GO:0005524">
    <property type="term" value="F:ATP binding"/>
    <property type="evidence" value="ECO:0007669"/>
    <property type="project" value="UniProtKB-UniRule"/>
</dbReference>
<dbReference type="GO" id="GO:1990883">
    <property type="term" value="F:18S rRNA cytidine N-acetyltransferase activity"/>
    <property type="evidence" value="ECO:0007669"/>
    <property type="project" value="TreeGrafter"/>
</dbReference>
<comment type="similarity">
    <text evidence="9">Belongs to the TmcA family.</text>
</comment>
<gene>
    <name evidence="9" type="primary">tmcA</name>
    <name evidence="11" type="ORF">I6N98_08260</name>
</gene>
<keyword evidence="8 9" id="KW-0012">Acyltransferase</keyword>
<comment type="catalytic activity">
    <reaction evidence="9">
        <text>cytidine(34) in elongator tRNA(Met) + acetyl-CoA + ATP + H2O = N(4)-acetylcytidine(34) in elongator tRNA(Met) + ADP + phosphate + CoA + H(+)</text>
        <dbReference type="Rhea" id="RHEA:43788"/>
        <dbReference type="Rhea" id="RHEA-COMP:10693"/>
        <dbReference type="Rhea" id="RHEA-COMP:10694"/>
        <dbReference type="ChEBI" id="CHEBI:15377"/>
        <dbReference type="ChEBI" id="CHEBI:15378"/>
        <dbReference type="ChEBI" id="CHEBI:30616"/>
        <dbReference type="ChEBI" id="CHEBI:43474"/>
        <dbReference type="ChEBI" id="CHEBI:57287"/>
        <dbReference type="ChEBI" id="CHEBI:57288"/>
        <dbReference type="ChEBI" id="CHEBI:74900"/>
        <dbReference type="ChEBI" id="CHEBI:82748"/>
        <dbReference type="ChEBI" id="CHEBI:456216"/>
        <dbReference type="EC" id="2.3.1.193"/>
    </reaction>
</comment>
<dbReference type="InterPro" id="IPR007807">
    <property type="entry name" value="TcmA/NAT10_helicase"/>
</dbReference>
<feature type="binding site" evidence="9">
    <location>
        <position position="346"/>
    </location>
    <ligand>
        <name>ATP</name>
        <dbReference type="ChEBI" id="CHEBI:30616"/>
    </ligand>
</feature>
<dbReference type="KEGG" id="snan:I6N98_08260"/>
<keyword evidence="6 9" id="KW-0067">ATP-binding</keyword>
<keyword evidence="5 9" id="KW-0547">Nucleotide-binding</keyword>
<evidence type="ECO:0000256" key="8">
    <source>
        <dbReference type="ARBA" id="ARBA00023315"/>
    </source>
</evidence>
<dbReference type="EMBL" id="CP066167">
    <property type="protein sequence ID" value="QQD19815.1"/>
    <property type="molecule type" value="Genomic_DNA"/>
</dbReference>
<reference evidence="11 12" key="1">
    <citation type="submission" date="2020-12" db="EMBL/GenBank/DDBJ databases">
        <authorList>
            <person name="Shan Y."/>
        </authorList>
    </citation>
    <scope>NUCLEOTIDE SEQUENCE [LARGE SCALE GENOMIC DNA]</scope>
    <source>
        <strain evidence="12">csc3.9</strain>
    </source>
</reference>
<comment type="caution">
    <text evidence="9">Lacks conserved residue(s) required for the propagation of feature annotation.</text>
</comment>
<sequence length="713" mass="78358">MNADVGAWFAQLQRRGAISGCRGLLLISGDRDWCYQQLHALIAATERAEENVAILSNHALAGIPPAPAKTLLGQERSLIVADAWTSLSFDDWLAAAGTLRAGGLFCLLCPPPAVWPAAFLSLAKDRGYRLQAPNFISRFIAVAQQLKEALWWQQGSELPPCPEFSGHWQPTLPSTGQQQAIAAIERVVNGRAWRPLVIRSDRGRGKTAALGIAAAQLLLAGRCRRIVLCAARADAVTTAFKHAAAAAGVEEPSSPTLRLNGAELCFCSVQDLMDGAVQCDLLMVDEAAMLPVSLLHDCLQRYPRLVYATTVHGYEGSGRGFDIRFTSILEAERPQWRRQYLTEPLRWSAEDPLEAALNRLFLLDADSGVAEPEGGMSVQAVSPQALLEDENRLRAVFGLLVEAHYRTRPQDLQYLLDLPGRLFIAESNGRVIGVCHVLLEGGMSPALAEAISCARRRPRGHLVAQGLTNQWGEPRFVQQQSWRINRIAVAAGHRRRGVGRALLKRVDASAQKAQVAFLSSSFGAEAGLLDFWRHCEFLPVSLGHRRDSASGEYSAIVVRAIAAELDAEFLQYRDQFCRDSPLQLLDKKSLRVDVLERLLLSEAVSESASQQAMPPYALLPGDPQVVRRYLDGEVSQLDALPALWRLCSRLPLQTLQWPQLEREAGLRRVLLGHSWGEISQALGLDGRAEVESVSQRFFARLLAVVSNSDDQPN</sequence>
<evidence type="ECO:0000256" key="9">
    <source>
        <dbReference type="HAMAP-Rule" id="MF_01886"/>
    </source>
</evidence>
<dbReference type="InterPro" id="IPR016181">
    <property type="entry name" value="Acyl_CoA_acyltransferase"/>
</dbReference>
<feature type="binding site" evidence="9">
    <location>
        <begin position="487"/>
        <end position="489"/>
    </location>
    <ligand>
        <name>acetyl-CoA</name>
        <dbReference type="ChEBI" id="CHEBI:57288"/>
    </ligand>
</feature>
<keyword evidence="4 9" id="KW-0819">tRNA processing</keyword>
<evidence type="ECO:0000256" key="3">
    <source>
        <dbReference type="ARBA" id="ARBA00022679"/>
    </source>
</evidence>
<dbReference type="GO" id="GO:0051392">
    <property type="term" value="F:tRNA cytidine N4-acetyltransferase activity"/>
    <property type="evidence" value="ECO:0007669"/>
    <property type="project" value="UniProtKB-UniRule"/>
</dbReference>
<evidence type="ECO:0000313" key="12">
    <source>
        <dbReference type="Proteomes" id="UP000596063"/>
    </source>
</evidence>
<dbReference type="Proteomes" id="UP000596063">
    <property type="component" value="Chromosome"/>
</dbReference>
<evidence type="ECO:0000256" key="7">
    <source>
        <dbReference type="ARBA" id="ARBA00022884"/>
    </source>
</evidence>
<evidence type="ECO:0000313" key="11">
    <source>
        <dbReference type="EMBL" id="QQD19815.1"/>
    </source>
</evidence>
<dbReference type="EC" id="2.3.1.193" evidence="9"/>
<dbReference type="GO" id="GO:0005737">
    <property type="term" value="C:cytoplasm"/>
    <property type="evidence" value="ECO:0007669"/>
    <property type="project" value="UniProtKB-SubCell"/>
</dbReference>
<dbReference type="GO" id="GO:1904812">
    <property type="term" value="P:rRNA acetylation involved in maturation of SSU-rRNA"/>
    <property type="evidence" value="ECO:0007669"/>
    <property type="project" value="TreeGrafter"/>
</dbReference>
<dbReference type="PANTHER" id="PTHR10925:SF5">
    <property type="entry name" value="RNA CYTIDINE ACETYLTRANSFERASE"/>
    <property type="match status" value="1"/>
</dbReference>
<dbReference type="InterPro" id="IPR027417">
    <property type="entry name" value="P-loop_NTPase"/>
</dbReference>
<dbReference type="SUPFAM" id="SSF52540">
    <property type="entry name" value="P-loop containing nucleoside triphosphate hydrolases"/>
    <property type="match status" value="1"/>
</dbReference>
<dbReference type="CDD" id="cd04301">
    <property type="entry name" value="NAT_SF"/>
    <property type="match status" value="1"/>
</dbReference>
<dbReference type="PROSITE" id="PS51186">
    <property type="entry name" value="GNAT"/>
    <property type="match status" value="1"/>
</dbReference>
<evidence type="ECO:0000256" key="5">
    <source>
        <dbReference type="ARBA" id="ARBA00022741"/>
    </source>
</evidence>
<feature type="binding site" evidence="9">
    <location>
        <position position="177"/>
    </location>
    <ligand>
        <name>ATP</name>
        <dbReference type="ChEBI" id="CHEBI:30616"/>
    </ligand>
</feature>
<comment type="subcellular location">
    <subcellularLocation>
        <location evidence="9">Cytoplasm</location>
    </subcellularLocation>
</comment>
<dbReference type="Gene3D" id="3.40.50.300">
    <property type="entry name" value="P-loop containing nucleotide triphosphate hydrolases"/>
    <property type="match status" value="1"/>
</dbReference>
<dbReference type="InterPro" id="IPR024914">
    <property type="entry name" value="tRNA_acetyltr_TmcA"/>
</dbReference>
<comment type="function">
    <text evidence="9">Catalyzes the formation of N(4)-acetylcytidine (ac(4)C) at the wobble position of tRNA(Met), by using acetyl-CoA as an acetyl donor and ATP (or GTP).</text>
</comment>
<dbReference type="InterPro" id="IPR032672">
    <property type="entry name" value="TmcA/NAT10/Kre33"/>
</dbReference>
<protein>
    <recommendedName>
        <fullName evidence="9">tRNA(Met) cytidine acetyltransferase TmcA</fullName>
        <ecNumber evidence="9">2.3.1.193</ecNumber>
    </recommendedName>
</protein>
<keyword evidence="1 9" id="KW-0963">Cytoplasm</keyword>
<dbReference type="InterPro" id="IPR013562">
    <property type="entry name" value="TmcA/NAT10_N"/>
</dbReference>
<evidence type="ECO:0000256" key="4">
    <source>
        <dbReference type="ARBA" id="ARBA00022694"/>
    </source>
</evidence>
<dbReference type="Pfam" id="PF13718">
    <property type="entry name" value="GNAT_acetyltr_2"/>
    <property type="match status" value="2"/>
</dbReference>
<dbReference type="PANTHER" id="PTHR10925">
    <property type="entry name" value="N-ACETYLTRANSFERASE 10"/>
    <property type="match status" value="1"/>
</dbReference>
<dbReference type="Gene3D" id="3.40.630.30">
    <property type="match status" value="1"/>
</dbReference>
<keyword evidence="3 9" id="KW-0808">Transferase</keyword>
<evidence type="ECO:0000259" key="10">
    <source>
        <dbReference type="PROSITE" id="PS51186"/>
    </source>
</evidence>
<dbReference type="HAMAP" id="MF_01886">
    <property type="entry name" value="tRNA_acetyltr_TmcA"/>
    <property type="match status" value="1"/>
</dbReference>